<accession>A0A8C5R2M3</accession>
<evidence type="ECO:0000256" key="1">
    <source>
        <dbReference type="ARBA" id="ARBA00022734"/>
    </source>
</evidence>
<evidence type="ECO:0000256" key="3">
    <source>
        <dbReference type="SAM" id="Phobius"/>
    </source>
</evidence>
<evidence type="ECO:0000256" key="2">
    <source>
        <dbReference type="RuleBase" id="RU102079"/>
    </source>
</evidence>
<dbReference type="PROSITE" id="PS51304">
    <property type="entry name" value="GALECTIN"/>
    <property type="match status" value="1"/>
</dbReference>
<feature type="domain" description="Galectin" evidence="4">
    <location>
        <begin position="1"/>
        <end position="144"/>
    </location>
</feature>
<organism evidence="5 6">
    <name type="scientific">Leptobrachium leishanense</name>
    <name type="common">Leishan spiny toad</name>
    <dbReference type="NCBI Taxonomy" id="445787"/>
    <lineage>
        <taxon>Eukaryota</taxon>
        <taxon>Metazoa</taxon>
        <taxon>Chordata</taxon>
        <taxon>Craniata</taxon>
        <taxon>Vertebrata</taxon>
        <taxon>Euteleostomi</taxon>
        <taxon>Amphibia</taxon>
        <taxon>Batrachia</taxon>
        <taxon>Anura</taxon>
        <taxon>Pelobatoidea</taxon>
        <taxon>Megophryidae</taxon>
        <taxon>Leptobrachium</taxon>
    </lineage>
</organism>
<dbReference type="GO" id="GO:0043010">
    <property type="term" value="P:camera-type eye development"/>
    <property type="evidence" value="ECO:0007669"/>
    <property type="project" value="Ensembl"/>
</dbReference>
<keyword evidence="3" id="KW-0472">Membrane</keyword>
<reference evidence="5" key="2">
    <citation type="submission" date="2025-09" db="UniProtKB">
        <authorList>
            <consortium name="Ensembl"/>
        </authorList>
    </citation>
    <scope>IDENTIFICATION</scope>
</reference>
<dbReference type="AlphaFoldDB" id="A0A8C5R2M3"/>
<dbReference type="FunFam" id="2.60.120.200:FF:000021">
    <property type="entry name" value="Galectin"/>
    <property type="match status" value="1"/>
</dbReference>
<dbReference type="SMART" id="SM00908">
    <property type="entry name" value="Gal-bind_lectin"/>
    <property type="match status" value="1"/>
</dbReference>
<name>A0A8C5R2M3_9ANUR</name>
<dbReference type="InterPro" id="IPR044156">
    <property type="entry name" value="Galectin-like"/>
</dbReference>
<proteinExistence type="predicted"/>
<evidence type="ECO:0000313" key="5">
    <source>
        <dbReference type="Ensembl" id="ENSLLEP00000046329.1"/>
    </source>
</evidence>
<dbReference type="GeneTree" id="ENSGT00940000162164"/>
<gene>
    <name evidence="5" type="primary">GRIFIN</name>
</gene>
<keyword evidence="3" id="KW-0812">Transmembrane</keyword>
<sequence>MVLPEGKVCHRSFNVRGRCDTISKIFSFFYVALCSFLSFCSFEINFLSESGDQIAFHFNPRFSEGNIICNSFLGSRWGQEERADTFPMEAKEPFLVEIYSDQEHFQVFVDDNKIMQYRHRVKQFSGITKVQILNDINISSVEITRRELY</sequence>
<dbReference type="SUPFAM" id="SSF49899">
    <property type="entry name" value="Concanavalin A-like lectins/glucanases"/>
    <property type="match status" value="1"/>
</dbReference>
<dbReference type="GO" id="GO:0030395">
    <property type="term" value="F:lactose binding"/>
    <property type="evidence" value="ECO:0007669"/>
    <property type="project" value="Ensembl"/>
</dbReference>
<dbReference type="PANTHER" id="PTHR11346:SF21">
    <property type="entry name" value="GRIFIN"/>
    <property type="match status" value="1"/>
</dbReference>
<protein>
    <recommendedName>
        <fullName evidence="2">Galectin</fullName>
    </recommendedName>
</protein>
<dbReference type="SMART" id="SM00276">
    <property type="entry name" value="GLECT"/>
    <property type="match status" value="1"/>
</dbReference>
<dbReference type="Ensembl" id="ENSLLET00000048168.1">
    <property type="protein sequence ID" value="ENSLLEP00000046329.1"/>
    <property type="gene ID" value="ENSLLEG00000029376.1"/>
</dbReference>
<reference evidence="5" key="1">
    <citation type="submission" date="2025-08" db="UniProtKB">
        <authorList>
            <consortium name="Ensembl"/>
        </authorList>
    </citation>
    <scope>IDENTIFICATION</scope>
</reference>
<evidence type="ECO:0000313" key="6">
    <source>
        <dbReference type="Proteomes" id="UP000694569"/>
    </source>
</evidence>
<dbReference type="Gene3D" id="2.60.120.200">
    <property type="match status" value="1"/>
</dbReference>
<dbReference type="Proteomes" id="UP000694569">
    <property type="component" value="Unplaced"/>
</dbReference>
<dbReference type="PANTHER" id="PTHR11346">
    <property type="entry name" value="GALECTIN"/>
    <property type="match status" value="1"/>
</dbReference>
<feature type="transmembrane region" description="Helical" evidence="3">
    <location>
        <begin position="21"/>
        <end position="39"/>
    </location>
</feature>
<keyword evidence="3" id="KW-1133">Transmembrane helix</keyword>
<dbReference type="Pfam" id="PF00337">
    <property type="entry name" value="Gal-bind_lectin"/>
    <property type="match status" value="1"/>
</dbReference>
<keyword evidence="6" id="KW-1185">Reference proteome</keyword>
<dbReference type="OrthoDB" id="8112755at2759"/>
<dbReference type="CDD" id="cd00070">
    <property type="entry name" value="GLECT"/>
    <property type="match status" value="1"/>
</dbReference>
<keyword evidence="1 2" id="KW-0430">Lectin</keyword>
<dbReference type="InterPro" id="IPR001079">
    <property type="entry name" value="Galectin_CRD"/>
</dbReference>
<dbReference type="InterPro" id="IPR013320">
    <property type="entry name" value="ConA-like_dom_sf"/>
</dbReference>
<evidence type="ECO:0000259" key="4">
    <source>
        <dbReference type="PROSITE" id="PS51304"/>
    </source>
</evidence>